<keyword evidence="1" id="KW-1133">Transmembrane helix</keyword>
<dbReference type="Proteomes" id="UP000218231">
    <property type="component" value="Unassembled WGS sequence"/>
</dbReference>
<feature type="transmembrane region" description="Helical" evidence="1">
    <location>
        <begin position="51"/>
        <end position="72"/>
    </location>
</feature>
<protein>
    <submittedName>
        <fullName evidence="2">Uncharacterized protein</fullName>
    </submittedName>
</protein>
<evidence type="ECO:0000256" key="1">
    <source>
        <dbReference type="SAM" id="Phobius"/>
    </source>
</evidence>
<keyword evidence="1" id="KW-0812">Transmembrane</keyword>
<evidence type="ECO:0000313" key="2">
    <source>
        <dbReference type="EMBL" id="PAV60406.1"/>
    </source>
</evidence>
<accession>A0A2A2JF60</accession>
<proteinExistence type="predicted"/>
<sequence>MNSALYTLSYYPWDQEHAKEEIAKLWKTPADVLFDNRTVVIDVCRFCRLHWGMLFGATTATMACSTLFALSVRNLLKNKTTVSKSTFRTQKLFLVVLCCQVLIPLFLIVAPANSSMGGLSAKPAVENAIPGPSSRRA</sequence>
<dbReference type="AlphaFoldDB" id="A0A2A2JF60"/>
<comment type="caution">
    <text evidence="2">The sequence shown here is derived from an EMBL/GenBank/DDBJ whole genome shotgun (WGS) entry which is preliminary data.</text>
</comment>
<organism evidence="2 3">
    <name type="scientific">Diploscapter pachys</name>
    <dbReference type="NCBI Taxonomy" id="2018661"/>
    <lineage>
        <taxon>Eukaryota</taxon>
        <taxon>Metazoa</taxon>
        <taxon>Ecdysozoa</taxon>
        <taxon>Nematoda</taxon>
        <taxon>Chromadorea</taxon>
        <taxon>Rhabditida</taxon>
        <taxon>Rhabditina</taxon>
        <taxon>Rhabditomorpha</taxon>
        <taxon>Rhabditoidea</taxon>
        <taxon>Rhabditidae</taxon>
        <taxon>Diploscapter</taxon>
    </lineage>
</organism>
<gene>
    <name evidence="2" type="ORF">WR25_23744</name>
</gene>
<keyword evidence="1" id="KW-0472">Membrane</keyword>
<name>A0A2A2JF60_9BILA</name>
<dbReference type="EMBL" id="LIAE01010467">
    <property type="protein sequence ID" value="PAV60406.1"/>
    <property type="molecule type" value="Genomic_DNA"/>
</dbReference>
<feature type="transmembrane region" description="Helical" evidence="1">
    <location>
        <begin position="92"/>
        <end position="112"/>
    </location>
</feature>
<reference evidence="2 3" key="1">
    <citation type="journal article" date="2017" name="Curr. Biol.">
        <title>Genome architecture and evolution of a unichromosomal asexual nematode.</title>
        <authorList>
            <person name="Fradin H."/>
            <person name="Zegar C."/>
            <person name="Gutwein M."/>
            <person name="Lucas J."/>
            <person name="Kovtun M."/>
            <person name="Corcoran D."/>
            <person name="Baugh L.R."/>
            <person name="Kiontke K."/>
            <person name="Gunsalus K."/>
            <person name="Fitch D.H."/>
            <person name="Piano F."/>
        </authorList>
    </citation>
    <scope>NUCLEOTIDE SEQUENCE [LARGE SCALE GENOMIC DNA]</scope>
    <source>
        <strain evidence="2">PF1309</strain>
    </source>
</reference>
<keyword evidence="3" id="KW-1185">Reference proteome</keyword>
<dbReference type="Pfam" id="PF10318">
    <property type="entry name" value="7TM_GPCR_Srh"/>
    <property type="match status" value="1"/>
</dbReference>
<dbReference type="InterPro" id="IPR019422">
    <property type="entry name" value="7TM_GPCR_serpentine_rcpt_Srh"/>
</dbReference>
<evidence type="ECO:0000313" key="3">
    <source>
        <dbReference type="Proteomes" id="UP000218231"/>
    </source>
</evidence>